<dbReference type="InParanoid" id="A0A3N4LGY3"/>
<dbReference type="Proteomes" id="UP000267821">
    <property type="component" value="Unassembled WGS sequence"/>
</dbReference>
<keyword evidence="3" id="KW-1185">Reference proteome</keyword>
<dbReference type="EMBL" id="ML121554">
    <property type="protein sequence ID" value="RPB22113.1"/>
    <property type="molecule type" value="Genomic_DNA"/>
</dbReference>
<evidence type="ECO:0000256" key="1">
    <source>
        <dbReference type="SAM" id="MobiDB-lite"/>
    </source>
</evidence>
<reference evidence="2 3" key="1">
    <citation type="journal article" date="2018" name="Nat. Ecol. Evol.">
        <title>Pezizomycetes genomes reveal the molecular basis of ectomycorrhizal truffle lifestyle.</title>
        <authorList>
            <person name="Murat C."/>
            <person name="Payen T."/>
            <person name="Noel B."/>
            <person name="Kuo A."/>
            <person name="Morin E."/>
            <person name="Chen J."/>
            <person name="Kohler A."/>
            <person name="Krizsan K."/>
            <person name="Balestrini R."/>
            <person name="Da Silva C."/>
            <person name="Montanini B."/>
            <person name="Hainaut M."/>
            <person name="Levati E."/>
            <person name="Barry K.W."/>
            <person name="Belfiori B."/>
            <person name="Cichocki N."/>
            <person name="Clum A."/>
            <person name="Dockter R.B."/>
            <person name="Fauchery L."/>
            <person name="Guy J."/>
            <person name="Iotti M."/>
            <person name="Le Tacon F."/>
            <person name="Lindquist E.A."/>
            <person name="Lipzen A."/>
            <person name="Malagnac F."/>
            <person name="Mello A."/>
            <person name="Molinier V."/>
            <person name="Miyauchi S."/>
            <person name="Poulain J."/>
            <person name="Riccioni C."/>
            <person name="Rubini A."/>
            <person name="Sitrit Y."/>
            <person name="Splivallo R."/>
            <person name="Traeger S."/>
            <person name="Wang M."/>
            <person name="Zifcakova L."/>
            <person name="Wipf D."/>
            <person name="Zambonelli A."/>
            <person name="Paolocci F."/>
            <person name="Nowrousian M."/>
            <person name="Ottonello S."/>
            <person name="Baldrian P."/>
            <person name="Spatafora J.W."/>
            <person name="Henrissat B."/>
            <person name="Nagy L.G."/>
            <person name="Aury J.M."/>
            <person name="Wincker P."/>
            <person name="Grigoriev I.V."/>
            <person name="Bonfante P."/>
            <person name="Martin F.M."/>
        </authorList>
    </citation>
    <scope>NUCLEOTIDE SEQUENCE [LARGE SCALE GENOMIC DNA]</scope>
    <source>
        <strain evidence="2 3">ATCC MYA-4762</strain>
    </source>
</reference>
<feature type="compositionally biased region" description="Acidic residues" evidence="1">
    <location>
        <begin position="326"/>
        <end position="338"/>
    </location>
</feature>
<organism evidence="2 3">
    <name type="scientific">Terfezia boudieri ATCC MYA-4762</name>
    <dbReference type="NCBI Taxonomy" id="1051890"/>
    <lineage>
        <taxon>Eukaryota</taxon>
        <taxon>Fungi</taxon>
        <taxon>Dikarya</taxon>
        <taxon>Ascomycota</taxon>
        <taxon>Pezizomycotina</taxon>
        <taxon>Pezizomycetes</taxon>
        <taxon>Pezizales</taxon>
        <taxon>Pezizaceae</taxon>
        <taxon>Terfezia</taxon>
    </lineage>
</organism>
<dbReference type="OrthoDB" id="5310572at2759"/>
<dbReference type="AlphaFoldDB" id="A0A3N4LGY3"/>
<feature type="region of interest" description="Disordered" evidence="1">
    <location>
        <begin position="308"/>
        <end position="355"/>
    </location>
</feature>
<proteinExistence type="predicted"/>
<name>A0A3N4LGY3_9PEZI</name>
<sequence>MFARKGMQHILNLLTPGRKRRIEEVEEDNEQDTDDWFSDIDSRPQTPQYFNQASLRKEYGLPLLIQPEPKNHVAPHDPDNPVLYLSRLRIWCCQCLHMSNYSTAFPDKGQDEDLTEKTWPCLWCRENLPRTHFFCDDCALVQITSTRLQPLMRYAWCKQALKVYEHPMYRSGGIGQHGVQFYVVECCKPGCSGNFRVDLDAAEKRKNLDMKGYPVGLWTDFGDWLCPECGQRACKYCLKYLVGTQVICGGEKSRGWVMSRPIEDGLAEEAFQQAQVDWKTRQRELEESEATQEARRRELEVLVAEASGRAKPKYKKPIPAPGQDPEVIELDSEEEDLEPGPPELQVGDGEQFEGE</sequence>
<gene>
    <name evidence="2" type="ORF">L211DRAFT_869514</name>
</gene>
<accession>A0A3N4LGY3</accession>
<evidence type="ECO:0000313" key="3">
    <source>
        <dbReference type="Proteomes" id="UP000267821"/>
    </source>
</evidence>
<protein>
    <submittedName>
        <fullName evidence="2">Uncharacterized protein</fullName>
    </submittedName>
</protein>
<evidence type="ECO:0000313" key="2">
    <source>
        <dbReference type="EMBL" id="RPB22113.1"/>
    </source>
</evidence>